<evidence type="ECO:0000259" key="1">
    <source>
        <dbReference type="Pfam" id="PF01261"/>
    </source>
</evidence>
<feature type="domain" description="Xylose isomerase-like TIM barrel" evidence="1">
    <location>
        <begin position="26"/>
        <end position="222"/>
    </location>
</feature>
<gene>
    <name evidence="2" type="ORF">ACFPUY_08570</name>
</gene>
<name>A0ABW1BPM0_9ACTN</name>
<comment type="caution">
    <text evidence="2">The sequence shown here is derived from an EMBL/GenBank/DDBJ whole genome shotgun (WGS) entry which is preliminary data.</text>
</comment>
<dbReference type="RefSeq" id="WP_219549044.1">
    <property type="nucleotide sequence ID" value="NZ_JAHKRN010000044.1"/>
</dbReference>
<dbReference type="PANTHER" id="PTHR12110">
    <property type="entry name" value="HYDROXYPYRUVATE ISOMERASE"/>
    <property type="match status" value="1"/>
</dbReference>
<dbReference type="Pfam" id="PF01261">
    <property type="entry name" value="AP_endonuc_2"/>
    <property type="match status" value="1"/>
</dbReference>
<dbReference type="Proteomes" id="UP001596096">
    <property type="component" value="Unassembled WGS sequence"/>
</dbReference>
<organism evidence="2 3">
    <name type="scientific">Nonomuraea harbinensis</name>
    <dbReference type="NCBI Taxonomy" id="1286938"/>
    <lineage>
        <taxon>Bacteria</taxon>
        <taxon>Bacillati</taxon>
        <taxon>Actinomycetota</taxon>
        <taxon>Actinomycetes</taxon>
        <taxon>Streptosporangiales</taxon>
        <taxon>Streptosporangiaceae</taxon>
        <taxon>Nonomuraea</taxon>
    </lineage>
</organism>
<sequence length="246" mass="25815">MLLPAVQLYSVRAEMSVRPTTTLTSLAAMGYRAVEPTFGLLGDDPRAFRDLLEANGLTACSLHGPLLEEHAPAMLDAAAAIGTDTVIIPAIPPDGFSHRAAVEESARLINAAAARAAGAGLRLGYHNHHWELSARIGDRHALEVLAELLDPDVLLEVDLYWAVVGGADVPGLLSRLGDRVTHLHVKDGPGTVDDAMTAVGSGTLPIPDILAAAPGDAWRIVELDRCDGDMLEALAASRTYLDGLGG</sequence>
<dbReference type="InterPro" id="IPR050312">
    <property type="entry name" value="IolE/XylAMocC-like"/>
</dbReference>
<accession>A0ABW1BPM0</accession>
<proteinExistence type="predicted"/>
<dbReference type="EMBL" id="JBHSNW010000003">
    <property type="protein sequence ID" value="MFC5815135.1"/>
    <property type="molecule type" value="Genomic_DNA"/>
</dbReference>
<keyword evidence="2" id="KW-0413">Isomerase</keyword>
<dbReference type="InterPro" id="IPR013022">
    <property type="entry name" value="Xyl_isomerase-like_TIM-brl"/>
</dbReference>
<protein>
    <submittedName>
        <fullName evidence="2">Sugar phosphate isomerase/epimerase family protein</fullName>
    </submittedName>
</protein>
<evidence type="ECO:0000313" key="2">
    <source>
        <dbReference type="EMBL" id="MFC5815135.1"/>
    </source>
</evidence>
<evidence type="ECO:0000313" key="3">
    <source>
        <dbReference type="Proteomes" id="UP001596096"/>
    </source>
</evidence>
<dbReference type="PANTHER" id="PTHR12110:SF41">
    <property type="entry name" value="INOSOSE DEHYDRATASE"/>
    <property type="match status" value="1"/>
</dbReference>
<reference evidence="3" key="1">
    <citation type="journal article" date="2019" name="Int. J. Syst. Evol. Microbiol.">
        <title>The Global Catalogue of Microorganisms (GCM) 10K type strain sequencing project: providing services to taxonomists for standard genome sequencing and annotation.</title>
        <authorList>
            <consortium name="The Broad Institute Genomics Platform"/>
            <consortium name="The Broad Institute Genome Sequencing Center for Infectious Disease"/>
            <person name="Wu L."/>
            <person name="Ma J."/>
        </authorList>
    </citation>
    <scope>NUCLEOTIDE SEQUENCE [LARGE SCALE GENOMIC DNA]</scope>
    <source>
        <strain evidence="3">CGMCC 4.7106</strain>
    </source>
</reference>
<dbReference type="GO" id="GO:0016853">
    <property type="term" value="F:isomerase activity"/>
    <property type="evidence" value="ECO:0007669"/>
    <property type="project" value="UniProtKB-KW"/>
</dbReference>
<keyword evidence="3" id="KW-1185">Reference proteome</keyword>